<dbReference type="InterPro" id="IPR003423">
    <property type="entry name" value="OMP_efflux"/>
</dbReference>
<reference evidence="8 9" key="1">
    <citation type="journal article" date="2010" name="J. Bacteriol.">
        <title>Genome sequence of a cellulose-producing bacterium, Gluconacetobacter hansenii ATCC 23769.</title>
        <authorList>
            <person name="Iyer P.R."/>
            <person name="Geib S.M."/>
            <person name="Catchmark J."/>
            <person name="Kao T.H."/>
            <person name="Tien M."/>
        </authorList>
    </citation>
    <scope>NUCLEOTIDE SEQUENCE [LARGE SCALE GENOMIC DNA]</scope>
    <source>
        <strain evidence="8 9">ATCC 23769</strain>
    </source>
</reference>
<comment type="subcellular location">
    <subcellularLocation>
        <location evidence="1">Cell outer membrane</location>
    </subcellularLocation>
</comment>
<accession>D5QD98</accession>
<evidence type="ECO:0000256" key="7">
    <source>
        <dbReference type="ARBA" id="ARBA00023237"/>
    </source>
</evidence>
<evidence type="ECO:0000256" key="2">
    <source>
        <dbReference type="ARBA" id="ARBA00007613"/>
    </source>
</evidence>
<name>D5QD98_NOVHA</name>
<evidence type="ECO:0000256" key="6">
    <source>
        <dbReference type="ARBA" id="ARBA00023136"/>
    </source>
</evidence>
<dbReference type="GO" id="GO:0015562">
    <property type="term" value="F:efflux transmembrane transporter activity"/>
    <property type="evidence" value="ECO:0007669"/>
    <property type="project" value="InterPro"/>
</dbReference>
<dbReference type="EMBL" id="ADTV01000016">
    <property type="protein sequence ID" value="EFG85053.1"/>
    <property type="molecule type" value="Genomic_DNA"/>
</dbReference>
<evidence type="ECO:0000313" key="9">
    <source>
        <dbReference type="Proteomes" id="UP000006468"/>
    </source>
</evidence>
<dbReference type="PANTHER" id="PTHR30026:SF22">
    <property type="entry name" value="OUTER MEMBRANE EFFLUX PROTEIN"/>
    <property type="match status" value="1"/>
</dbReference>
<dbReference type="GO" id="GO:0015288">
    <property type="term" value="F:porin activity"/>
    <property type="evidence" value="ECO:0007669"/>
    <property type="project" value="TreeGrafter"/>
</dbReference>
<evidence type="ECO:0000256" key="5">
    <source>
        <dbReference type="ARBA" id="ARBA00022692"/>
    </source>
</evidence>
<keyword evidence="6" id="KW-0472">Membrane</keyword>
<dbReference type="HOGENOM" id="CLU_012817_0_1_5"/>
<organism evidence="8 9">
    <name type="scientific">Novacetimonas hansenii ATCC 23769</name>
    <dbReference type="NCBI Taxonomy" id="714995"/>
    <lineage>
        <taxon>Bacteria</taxon>
        <taxon>Pseudomonadati</taxon>
        <taxon>Pseudomonadota</taxon>
        <taxon>Alphaproteobacteria</taxon>
        <taxon>Acetobacterales</taxon>
        <taxon>Acetobacteraceae</taxon>
        <taxon>Novacetimonas</taxon>
    </lineage>
</organism>
<keyword evidence="7" id="KW-0998">Cell outer membrane</keyword>
<comment type="similarity">
    <text evidence="2">Belongs to the outer membrane factor (OMF) (TC 1.B.17) family.</text>
</comment>
<dbReference type="GO" id="GO:1990281">
    <property type="term" value="C:efflux pump complex"/>
    <property type="evidence" value="ECO:0007669"/>
    <property type="project" value="TreeGrafter"/>
</dbReference>
<evidence type="ECO:0000313" key="8">
    <source>
        <dbReference type="EMBL" id="EFG85053.1"/>
    </source>
</evidence>
<dbReference type="GO" id="GO:0009279">
    <property type="term" value="C:cell outer membrane"/>
    <property type="evidence" value="ECO:0007669"/>
    <property type="project" value="UniProtKB-SubCell"/>
</dbReference>
<dbReference type="Proteomes" id="UP000006468">
    <property type="component" value="Chromosome"/>
</dbReference>
<dbReference type="Pfam" id="PF02321">
    <property type="entry name" value="OEP"/>
    <property type="match status" value="2"/>
</dbReference>
<proteinExistence type="inferred from homology"/>
<dbReference type="InterPro" id="IPR051906">
    <property type="entry name" value="TolC-like"/>
</dbReference>
<dbReference type="Gene3D" id="1.20.1600.10">
    <property type="entry name" value="Outer membrane efflux proteins (OEP)"/>
    <property type="match status" value="1"/>
</dbReference>
<dbReference type="PANTHER" id="PTHR30026">
    <property type="entry name" value="OUTER MEMBRANE PROTEIN TOLC"/>
    <property type="match status" value="1"/>
</dbReference>
<protein>
    <submittedName>
        <fullName evidence="8">Type I secretion outer membrane protein, TolC family</fullName>
    </submittedName>
</protein>
<dbReference type="AlphaFoldDB" id="D5QD98"/>
<dbReference type="SUPFAM" id="SSF56954">
    <property type="entry name" value="Outer membrane efflux proteins (OEP)"/>
    <property type="match status" value="1"/>
</dbReference>
<evidence type="ECO:0000256" key="1">
    <source>
        <dbReference type="ARBA" id="ARBA00004442"/>
    </source>
</evidence>
<evidence type="ECO:0000256" key="3">
    <source>
        <dbReference type="ARBA" id="ARBA00022448"/>
    </source>
</evidence>
<dbReference type="NCBIfam" id="TIGR01844">
    <property type="entry name" value="type_I_sec_TolC"/>
    <property type="match status" value="1"/>
</dbReference>
<evidence type="ECO:0000256" key="4">
    <source>
        <dbReference type="ARBA" id="ARBA00022452"/>
    </source>
</evidence>
<dbReference type="InterPro" id="IPR010130">
    <property type="entry name" value="T1SS_OMP_TolC"/>
</dbReference>
<gene>
    <name evidence="8" type="ORF">GXY_05521</name>
</gene>
<keyword evidence="4" id="KW-1134">Transmembrane beta strand</keyword>
<sequence>MSATQAGTPASWAGRWGYYMKGYWVAGIGFAASLHAGTALARRPIPPPSSAPVAVPHTLQEALASAYLSNPVLRRERATLRATDEQVPAALGGWRPTITGTANMSYYSGNMMMAPESGGNGYSRRYDLPGYGAGVNISEPIYTGGRTTASTHRAVHDVMAERARLILTEQQVFTDVVNAYVGVIEDQQILEIDINNEKVYQEQLHTTELRARGGEITHTDVAQALAALSAARATRQQAEGTLEAARATYQQVVGAEAPDDLQPPQPLVLPVQSEQDATTRAVENNPNVIAALFDEAARKDAVGVAFAALLPSISAQASYAHDINQEEGRSNYDNKMALISASVPIYQGGSEYAAVRAAKQQVIQAHRAVEVQRRSAIQLAQASWQRILANRAAITSNREAISANVSALAGVERQAIVGTGTTLAVLQQQETLLQAQVALVMSLGSLVQASYQEVAAIGRLTARDLNLDVPLYNEKAYYKAVHDRLWGISDYAVKEPGR</sequence>
<comment type="caution">
    <text evidence="8">The sequence shown here is derived from an EMBL/GenBank/DDBJ whole genome shotgun (WGS) entry which is preliminary data.</text>
</comment>
<keyword evidence="3" id="KW-0813">Transport</keyword>
<keyword evidence="5" id="KW-0812">Transmembrane</keyword>